<feature type="signal peptide" evidence="4">
    <location>
        <begin position="1"/>
        <end position="21"/>
    </location>
</feature>
<dbReference type="Gene3D" id="2.160.20.10">
    <property type="entry name" value="Single-stranded right-handed beta-helix, Pectin lyase-like"/>
    <property type="match status" value="1"/>
</dbReference>
<keyword evidence="2 3" id="KW-0456">Lyase</keyword>
<evidence type="ECO:0000256" key="4">
    <source>
        <dbReference type="SAM" id="SignalP"/>
    </source>
</evidence>
<dbReference type="SUPFAM" id="SSF51126">
    <property type="entry name" value="Pectin lyase-like"/>
    <property type="match status" value="1"/>
</dbReference>
<feature type="chain" id="PRO_5024356002" evidence="4">
    <location>
        <begin position="22"/>
        <end position="464"/>
    </location>
</feature>
<gene>
    <name evidence="6" type="ORF">CTheo_3599</name>
</gene>
<proteinExistence type="inferred from homology"/>
<dbReference type="GO" id="GO:0005576">
    <property type="term" value="C:extracellular region"/>
    <property type="evidence" value="ECO:0007669"/>
    <property type="project" value="UniProtKB-SubCell"/>
</dbReference>
<dbReference type="EMBL" id="SSOP01000049">
    <property type="protein sequence ID" value="KAB5592964.1"/>
    <property type="molecule type" value="Genomic_DNA"/>
</dbReference>
<accession>A0A5N5QMQ5</accession>
<comment type="similarity">
    <text evidence="1 3">Belongs to the polysaccharide lyase 1 family.</text>
</comment>
<evidence type="ECO:0000259" key="5">
    <source>
        <dbReference type="SMART" id="SM00656"/>
    </source>
</evidence>
<dbReference type="PANTHER" id="PTHR31683:SF18">
    <property type="entry name" value="PECTATE LYASE 21-RELATED"/>
    <property type="match status" value="1"/>
</dbReference>
<dbReference type="AlphaFoldDB" id="A0A5N5QMQ5"/>
<protein>
    <submittedName>
        <fullName evidence="6">Pectate lyase</fullName>
    </submittedName>
</protein>
<comment type="caution">
    <text evidence="6">The sequence shown here is derived from an EMBL/GenBank/DDBJ whole genome shotgun (WGS) entry which is preliminary data.</text>
</comment>
<dbReference type="Pfam" id="PF00544">
    <property type="entry name" value="Pectate_lyase_4"/>
    <property type="match status" value="1"/>
</dbReference>
<dbReference type="GO" id="GO:0030570">
    <property type="term" value="F:pectate lyase activity"/>
    <property type="evidence" value="ECO:0007669"/>
    <property type="project" value="InterPro"/>
</dbReference>
<reference evidence="6 7" key="1">
    <citation type="journal article" date="2019" name="Fungal Biol. Biotechnol.">
        <title>Draft genome sequence of fastidious pathogen Ceratobasidium theobromae, which causes vascular-streak dieback in Theobroma cacao.</title>
        <authorList>
            <person name="Ali S.S."/>
            <person name="Asman A."/>
            <person name="Shao J."/>
            <person name="Firmansyah A.P."/>
            <person name="Susilo A.W."/>
            <person name="Rosmana A."/>
            <person name="McMahon P."/>
            <person name="Junaid M."/>
            <person name="Guest D."/>
            <person name="Kheng T.Y."/>
            <person name="Meinhardt L.W."/>
            <person name="Bailey B.A."/>
        </authorList>
    </citation>
    <scope>NUCLEOTIDE SEQUENCE [LARGE SCALE GENOMIC DNA]</scope>
    <source>
        <strain evidence="6 7">CT2</strain>
    </source>
</reference>
<keyword evidence="4" id="KW-0732">Signal</keyword>
<dbReference type="Proteomes" id="UP000383932">
    <property type="component" value="Unassembled WGS sequence"/>
</dbReference>
<dbReference type="InterPro" id="IPR012334">
    <property type="entry name" value="Pectin_lyas_fold"/>
</dbReference>
<keyword evidence="3" id="KW-0119">Carbohydrate metabolism</keyword>
<organism evidence="6 7">
    <name type="scientific">Ceratobasidium theobromae</name>
    <dbReference type="NCBI Taxonomy" id="1582974"/>
    <lineage>
        <taxon>Eukaryota</taxon>
        <taxon>Fungi</taxon>
        <taxon>Dikarya</taxon>
        <taxon>Basidiomycota</taxon>
        <taxon>Agaricomycotina</taxon>
        <taxon>Agaricomycetes</taxon>
        <taxon>Cantharellales</taxon>
        <taxon>Ceratobasidiaceae</taxon>
        <taxon>Ceratobasidium</taxon>
    </lineage>
</organism>
<dbReference type="SMART" id="SM00656">
    <property type="entry name" value="Amb_all"/>
    <property type="match status" value="1"/>
</dbReference>
<sequence length="464" mass="50500">MVGFKSTLLAGALTGAGLASAAQDPEIWGFGNKTTGGRGASPSSVYTVTNFNEFKTALDNKGKPHEPKVIYINGAISGNYLANGQVATEEYYANGTVYTWANYLDSFNQTLIDLLTASTDSADQARLQTLKLQESARYNSSLVQAAQISIKVGNNTSILGYPKRKSGVARLEDIALAINQTNNVIMQDLEVYAPIDLFPEWDPTDGSTGNWNSRYDAIGVVTSTNVWFDHLTISDGLHPDTEAPTIFGKKVQRHDGAIDITEGADLITMSHCLIHNHDKSHLVGNNDANNLGPGDIGRLRVSFYANAWLSSLQRSPRLRFGKAHVFNNYYNASLNDANEKLQYFIGMGIDSSILSEANVFEVTTSSKTTPAANAVIGQYKGYRFKDNRSWVNGTFADLEAVAKTKYDTAKAAEVAAAAAAGRAVAEWATFNYTNEVFKPDYFYRLKKAEDVKKYVLANAGAGKL</sequence>
<dbReference type="InterPro" id="IPR011050">
    <property type="entry name" value="Pectin_lyase_fold/virulence"/>
</dbReference>
<evidence type="ECO:0000313" key="7">
    <source>
        <dbReference type="Proteomes" id="UP000383932"/>
    </source>
</evidence>
<keyword evidence="7" id="KW-1185">Reference proteome</keyword>
<dbReference type="GO" id="GO:0000272">
    <property type="term" value="P:polysaccharide catabolic process"/>
    <property type="evidence" value="ECO:0007669"/>
    <property type="project" value="UniProtKB-KW"/>
</dbReference>
<evidence type="ECO:0000256" key="2">
    <source>
        <dbReference type="ARBA" id="ARBA00023239"/>
    </source>
</evidence>
<evidence type="ECO:0000256" key="1">
    <source>
        <dbReference type="ARBA" id="ARBA00010980"/>
    </source>
</evidence>
<keyword evidence="3" id="KW-0624">Polysaccharide degradation</keyword>
<feature type="domain" description="Pectate lyase" evidence="5">
    <location>
        <begin position="117"/>
        <end position="366"/>
    </location>
</feature>
<comment type="subcellular location">
    <subcellularLocation>
        <location evidence="3">Secreted</location>
    </subcellularLocation>
</comment>
<evidence type="ECO:0000256" key="3">
    <source>
        <dbReference type="RuleBase" id="RU361173"/>
    </source>
</evidence>
<dbReference type="PANTHER" id="PTHR31683">
    <property type="entry name" value="PECTATE LYASE 18-RELATED"/>
    <property type="match status" value="1"/>
</dbReference>
<keyword evidence="3" id="KW-0964">Secreted</keyword>
<dbReference type="OrthoDB" id="5348404at2759"/>
<evidence type="ECO:0000313" key="6">
    <source>
        <dbReference type="EMBL" id="KAB5592964.1"/>
    </source>
</evidence>
<dbReference type="InterPro" id="IPR045032">
    <property type="entry name" value="PEL"/>
</dbReference>
<name>A0A5N5QMQ5_9AGAM</name>
<dbReference type="InterPro" id="IPR002022">
    <property type="entry name" value="Pec_lyase"/>
</dbReference>